<name>A0A8J3XYS9_9ACTN</name>
<organism evidence="1 2">
    <name type="scientific">Planotetraspora thailandica</name>
    <dbReference type="NCBI Taxonomy" id="487172"/>
    <lineage>
        <taxon>Bacteria</taxon>
        <taxon>Bacillati</taxon>
        <taxon>Actinomycetota</taxon>
        <taxon>Actinomycetes</taxon>
        <taxon>Streptosporangiales</taxon>
        <taxon>Streptosporangiaceae</taxon>
        <taxon>Planotetraspora</taxon>
    </lineage>
</organism>
<reference evidence="1" key="1">
    <citation type="submission" date="2021-01" db="EMBL/GenBank/DDBJ databases">
        <title>Whole genome shotgun sequence of Planotetraspora thailandica NBRC 104271.</title>
        <authorList>
            <person name="Komaki H."/>
            <person name="Tamura T."/>
        </authorList>
    </citation>
    <scope>NUCLEOTIDE SEQUENCE</scope>
    <source>
        <strain evidence="1">NBRC 104271</strain>
    </source>
</reference>
<keyword evidence="2" id="KW-1185">Reference proteome</keyword>
<dbReference type="EMBL" id="BOOR01000056">
    <property type="protein sequence ID" value="GII57860.1"/>
    <property type="molecule type" value="Genomic_DNA"/>
</dbReference>
<dbReference type="Proteomes" id="UP000605992">
    <property type="component" value="Unassembled WGS sequence"/>
</dbReference>
<dbReference type="AlphaFoldDB" id="A0A8J3XYS9"/>
<evidence type="ECO:0000313" key="1">
    <source>
        <dbReference type="EMBL" id="GII57860.1"/>
    </source>
</evidence>
<comment type="caution">
    <text evidence="1">The sequence shown here is derived from an EMBL/GenBank/DDBJ whole genome shotgun (WGS) entry which is preliminary data.</text>
</comment>
<gene>
    <name evidence="1" type="ORF">Pth03_62490</name>
</gene>
<protein>
    <submittedName>
        <fullName evidence="1">Uncharacterized protein</fullName>
    </submittedName>
</protein>
<proteinExistence type="predicted"/>
<sequence length="115" mass="13135">MPGIVPGMIDETWELRRGGEILGEVRVNDADFPWLSGEFVAHAGFAEVEPLFAAELALMKEDEEPDWNEWEAAYDRISEQMQLIDPDGKQVADFILHIEGQDAWFRWIDAAVDEE</sequence>
<accession>A0A8J3XYS9</accession>
<evidence type="ECO:0000313" key="2">
    <source>
        <dbReference type="Proteomes" id="UP000605992"/>
    </source>
</evidence>